<keyword evidence="2" id="KW-1185">Reference proteome</keyword>
<dbReference type="Proteomes" id="UP000789860">
    <property type="component" value="Unassembled WGS sequence"/>
</dbReference>
<reference evidence="1" key="1">
    <citation type="submission" date="2021-06" db="EMBL/GenBank/DDBJ databases">
        <authorList>
            <person name="Kallberg Y."/>
            <person name="Tangrot J."/>
            <person name="Rosling A."/>
        </authorList>
    </citation>
    <scope>NUCLEOTIDE SEQUENCE</scope>
    <source>
        <strain evidence="1">AU212A</strain>
    </source>
</reference>
<name>A0ACA9N6C7_9GLOM</name>
<evidence type="ECO:0000313" key="1">
    <source>
        <dbReference type="EMBL" id="CAG8638036.1"/>
    </source>
</evidence>
<protein>
    <submittedName>
        <fullName evidence="1">3615_t:CDS:1</fullName>
    </submittedName>
</protein>
<proteinExistence type="predicted"/>
<accession>A0ACA9N6C7</accession>
<evidence type="ECO:0000313" key="2">
    <source>
        <dbReference type="Proteomes" id="UP000789860"/>
    </source>
</evidence>
<sequence length="153" mass="17697">SAAKHRVEKPEYKTNFYVDSQKLVCEVCQHVVNYTRKLTVDNHLKSDKYKNNIIKAKKLRLTHQTTFDTASIKLNDHELINIALVNAFTKTDIPLHKVDKLKSFFAIVNSNQLHIKYLLKVFDTEVSKLQNLLKEKQISIIVDETTDACNRAI</sequence>
<feature type="non-terminal residue" evidence="1">
    <location>
        <position position="153"/>
    </location>
</feature>
<feature type="non-terminal residue" evidence="1">
    <location>
        <position position="1"/>
    </location>
</feature>
<dbReference type="EMBL" id="CAJVPM010021002">
    <property type="protein sequence ID" value="CAG8638036.1"/>
    <property type="molecule type" value="Genomic_DNA"/>
</dbReference>
<organism evidence="1 2">
    <name type="scientific">Scutellospora calospora</name>
    <dbReference type="NCBI Taxonomy" id="85575"/>
    <lineage>
        <taxon>Eukaryota</taxon>
        <taxon>Fungi</taxon>
        <taxon>Fungi incertae sedis</taxon>
        <taxon>Mucoromycota</taxon>
        <taxon>Glomeromycotina</taxon>
        <taxon>Glomeromycetes</taxon>
        <taxon>Diversisporales</taxon>
        <taxon>Gigasporaceae</taxon>
        <taxon>Scutellospora</taxon>
    </lineage>
</organism>
<gene>
    <name evidence="1" type="ORF">SCALOS_LOCUS8218</name>
</gene>
<comment type="caution">
    <text evidence="1">The sequence shown here is derived from an EMBL/GenBank/DDBJ whole genome shotgun (WGS) entry which is preliminary data.</text>
</comment>